<feature type="transmembrane region" description="Helical" evidence="6">
    <location>
        <begin position="12"/>
        <end position="37"/>
    </location>
</feature>
<name>A0ABT6CLA1_9SPHN</name>
<evidence type="ECO:0000256" key="4">
    <source>
        <dbReference type="ARBA" id="ARBA00022989"/>
    </source>
</evidence>
<keyword evidence="4 6" id="KW-1133">Transmembrane helix</keyword>
<feature type="transmembrane region" description="Helical" evidence="6">
    <location>
        <begin position="107"/>
        <end position="125"/>
    </location>
</feature>
<reference evidence="7 8" key="1">
    <citation type="submission" date="2023-03" db="EMBL/GenBank/DDBJ databases">
        <title>Novosphingobium cyanobacteriorum sp. nov., isolated from a eutrophic reservoir during the Microcystis bloom period.</title>
        <authorList>
            <person name="Kang M."/>
            <person name="Le V."/>
            <person name="Ko S.-R."/>
            <person name="Lee S.-A."/>
            <person name="Ahn C.-Y."/>
        </authorList>
    </citation>
    <scope>NUCLEOTIDE SEQUENCE [LARGE SCALE GENOMIC DNA]</scope>
    <source>
        <strain evidence="7 8">HBC54</strain>
    </source>
</reference>
<dbReference type="Proteomes" id="UP001222770">
    <property type="component" value="Unassembled WGS sequence"/>
</dbReference>
<dbReference type="PANTHER" id="PTHR33529">
    <property type="entry name" value="SLR0882 PROTEIN-RELATED"/>
    <property type="match status" value="1"/>
</dbReference>
<comment type="subcellular location">
    <subcellularLocation>
        <location evidence="1">Cell membrane</location>
        <topology evidence="1">Multi-pass membrane protein</topology>
    </subcellularLocation>
</comment>
<dbReference type="Pfam" id="PF03739">
    <property type="entry name" value="LptF_LptG"/>
    <property type="match status" value="1"/>
</dbReference>
<feature type="transmembrane region" description="Helical" evidence="6">
    <location>
        <begin position="310"/>
        <end position="327"/>
    </location>
</feature>
<dbReference type="RefSeq" id="WP_277276497.1">
    <property type="nucleotide sequence ID" value="NZ_JAROCY010000006.1"/>
</dbReference>
<keyword evidence="8" id="KW-1185">Reference proteome</keyword>
<keyword evidence="3 6" id="KW-0812">Transmembrane</keyword>
<protein>
    <submittedName>
        <fullName evidence="7">LPS export ABC transporter permease LptG</fullName>
    </submittedName>
</protein>
<feature type="transmembrane region" description="Helical" evidence="6">
    <location>
        <begin position="339"/>
        <end position="362"/>
    </location>
</feature>
<evidence type="ECO:0000256" key="6">
    <source>
        <dbReference type="SAM" id="Phobius"/>
    </source>
</evidence>
<gene>
    <name evidence="7" type="primary">lptG</name>
    <name evidence="7" type="ORF">POM99_07925</name>
</gene>
<proteinExistence type="predicted"/>
<evidence type="ECO:0000313" key="7">
    <source>
        <dbReference type="EMBL" id="MDF8333122.1"/>
    </source>
</evidence>
<dbReference type="PANTHER" id="PTHR33529:SF2">
    <property type="entry name" value="LIPOPOLYSACCHARIDE EXPORT SYSTEM PERMEASE PROTEIN LPTG"/>
    <property type="match status" value="1"/>
</dbReference>
<organism evidence="7 8">
    <name type="scientific">Novosphingobium cyanobacteriorum</name>
    <dbReference type="NCBI Taxonomy" id="3024215"/>
    <lineage>
        <taxon>Bacteria</taxon>
        <taxon>Pseudomonadati</taxon>
        <taxon>Pseudomonadota</taxon>
        <taxon>Alphaproteobacteria</taxon>
        <taxon>Sphingomonadales</taxon>
        <taxon>Sphingomonadaceae</taxon>
        <taxon>Novosphingobium</taxon>
    </lineage>
</organism>
<evidence type="ECO:0000256" key="2">
    <source>
        <dbReference type="ARBA" id="ARBA00022475"/>
    </source>
</evidence>
<evidence type="ECO:0000256" key="5">
    <source>
        <dbReference type="ARBA" id="ARBA00023136"/>
    </source>
</evidence>
<evidence type="ECO:0000313" key="8">
    <source>
        <dbReference type="Proteomes" id="UP001222770"/>
    </source>
</evidence>
<evidence type="ECO:0000256" key="3">
    <source>
        <dbReference type="ARBA" id="ARBA00022692"/>
    </source>
</evidence>
<comment type="caution">
    <text evidence="7">The sequence shown here is derived from an EMBL/GenBank/DDBJ whole genome shotgun (WGS) entry which is preliminary data.</text>
</comment>
<evidence type="ECO:0000256" key="1">
    <source>
        <dbReference type="ARBA" id="ARBA00004651"/>
    </source>
</evidence>
<dbReference type="InterPro" id="IPR030923">
    <property type="entry name" value="LptG"/>
</dbReference>
<dbReference type="InterPro" id="IPR005495">
    <property type="entry name" value="LptG/LptF_permease"/>
</dbReference>
<keyword evidence="2" id="KW-1003">Cell membrane</keyword>
<dbReference type="NCBIfam" id="TIGR04408">
    <property type="entry name" value="LptG_lptG"/>
    <property type="match status" value="1"/>
</dbReference>
<sequence length="366" mass="39980">MQLEFFPSRTITLYIAKTFAVRIVAVLLMLVLVLQMLDLLSESGRILAAPGNGQGELMTYISLRMPQLVSRFLPYSVLLATIITLITLNQNSEVIAMKAAGLSAHQILAPLFLVAAFASVFAFGFNERVVTRSTATLKAWQDADYGAIPKDSDVKSNVWLQDGPNILFARSIEGRGSQTRMQDVSWYRRDPTGMVTEIVRAPSAAFANPGWRFDQPLSFDVQSARRTALPGPKVYALNVEPAQIIIRKANPDGESLMMLTGSITAIRDAGYRTSELDGKWWHKISGPLSAVLMPLLGAVAAFGLARSGKLFVRAVIGMALGFAYFVVDNAALAMGNFGGYPPMLAAWAPFLLFLLIGEMVLIRTEE</sequence>
<dbReference type="EMBL" id="JAROCY010000006">
    <property type="protein sequence ID" value="MDF8333122.1"/>
    <property type="molecule type" value="Genomic_DNA"/>
</dbReference>
<accession>A0ABT6CLA1</accession>
<feature type="transmembrane region" description="Helical" evidence="6">
    <location>
        <begin position="68"/>
        <end position="86"/>
    </location>
</feature>
<keyword evidence="5 6" id="KW-0472">Membrane</keyword>